<evidence type="ECO:0000313" key="2">
    <source>
        <dbReference type="EMBL" id="VDI38416.1"/>
    </source>
</evidence>
<proteinExistence type="predicted"/>
<feature type="compositionally biased region" description="Basic residues" evidence="1">
    <location>
        <begin position="72"/>
        <end position="86"/>
    </location>
</feature>
<comment type="caution">
    <text evidence="2">The sequence shown here is derived from an EMBL/GenBank/DDBJ whole genome shotgun (WGS) entry which is preliminary data.</text>
</comment>
<reference evidence="2" key="1">
    <citation type="submission" date="2018-11" db="EMBL/GenBank/DDBJ databases">
        <authorList>
            <person name="Alioto T."/>
            <person name="Alioto T."/>
        </authorList>
    </citation>
    <scope>NUCLEOTIDE SEQUENCE</scope>
</reference>
<gene>
    <name evidence="2" type="ORF">MGAL_10B076574</name>
</gene>
<feature type="region of interest" description="Disordered" evidence="1">
    <location>
        <begin position="29"/>
        <end position="86"/>
    </location>
</feature>
<dbReference type="EMBL" id="UYJE01005582">
    <property type="protein sequence ID" value="VDI38416.1"/>
    <property type="molecule type" value="Genomic_DNA"/>
</dbReference>
<organism evidence="2 3">
    <name type="scientific">Mytilus galloprovincialis</name>
    <name type="common">Mediterranean mussel</name>
    <dbReference type="NCBI Taxonomy" id="29158"/>
    <lineage>
        <taxon>Eukaryota</taxon>
        <taxon>Metazoa</taxon>
        <taxon>Spiralia</taxon>
        <taxon>Lophotrochozoa</taxon>
        <taxon>Mollusca</taxon>
        <taxon>Bivalvia</taxon>
        <taxon>Autobranchia</taxon>
        <taxon>Pteriomorphia</taxon>
        <taxon>Mytilida</taxon>
        <taxon>Mytiloidea</taxon>
        <taxon>Mytilidae</taxon>
        <taxon>Mytilinae</taxon>
        <taxon>Mytilus</taxon>
    </lineage>
</organism>
<accession>A0A8B6EUD6</accession>
<protein>
    <submittedName>
        <fullName evidence="2">Uncharacterized protein</fullName>
    </submittedName>
</protein>
<evidence type="ECO:0000313" key="3">
    <source>
        <dbReference type="Proteomes" id="UP000596742"/>
    </source>
</evidence>
<keyword evidence="3" id="KW-1185">Reference proteome</keyword>
<feature type="compositionally biased region" description="Polar residues" evidence="1">
    <location>
        <begin position="29"/>
        <end position="41"/>
    </location>
</feature>
<dbReference type="Proteomes" id="UP000596742">
    <property type="component" value="Unassembled WGS sequence"/>
</dbReference>
<dbReference type="AlphaFoldDB" id="A0A8B6EUD6"/>
<name>A0A8B6EUD6_MYTGA</name>
<evidence type="ECO:0000256" key="1">
    <source>
        <dbReference type="SAM" id="MobiDB-lite"/>
    </source>
</evidence>
<sequence length="86" mass="9613">MLVKFLSHLEIKTQNSKIPMYLFNFSQKRSTSLDSNGSSAKKYSRKDVTLYSPPGGKFSERAGTYEAGQGRGRGRGRGGGFRGRRY</sequence>